<evidence type="ECO:0000256" key="10">
    <source>
        <dbReference type="ARBA" id="ARBA00022839"/>
    </source>
</evidence>
<comment type="cofactor">
    <cofactor evidence="17">
        <name>Mg(2+)</name>
        <dbReference type="ChEBI" id="CHEBI:18420"/>
    </cofactor>
    <text evidence="17">Binds 2 magnesium ions per subunit. They probably participate in the reaction catalyzed by the enzyme. May bind an additional third magnesium ion after substrate binding.</text>
</comment>
<dbReference type="GO" id="GO:0046872">
    <property type="term" value="F:metal ion binding"/>
    <property type="evidence" value="ECO:0007669"/>
    <property type="project" value="UniProtKB-UniRule"/>
</dbReference>
<comment type="function">
    <text evidence="17">5'-&gt;3' double-stranded DNA exonuclease which may also possess a cryptic 3'-&gt;5' double-stranded DNA exonuclease activity. Functions in DNA mismatch repair.</text>
</comment>
<dbReference type="CDD" id="cd09908">
    <property type="entry name" value="H3TH_EXO1"/>
    <property type="match status" value="1"/>
</dbReference>
<keyword evidence="11 17" id="KW-0460">Magnesium</keyword>
<reference evidence="22" key="1">
    <citation type="journal article" date="2004" name="Nature">
        <title>Genome duplication in the teleost fish Tetraodon nigroviridis reveals the early vertebrate proto-karyotype.</title>
        <authorList>
            <person name="Jaillon O."/>
            <person name="Aury J.-M."/>
            <person name="Brunet F."/>
            <person name="Petit J.-L."/>
            <person name="Stange-Thomann N."/>
            <person name="Mauceli E."/>
            <person name="Bouneau L."/>
            <person name="Fischer C."/>
            <person name="Ozouf-Costaz C."/>
            <person name="Bernot A."/>
            <person name="Nicaud S."/>
            <person name="Jaffe D."/>
            <person name="Fisher S."/>
            <person name="Lutfalla G."/>
            <person name="Dossat C."/>
            <person name="Segurens B."/>
            <person name="Dasilva C."/>
            <person name="Salanoubat M."/>
            <person name="Levy M."/>
            <person name="Boudet N."/>
            <person name="Castellano S."/>
            <person name="Anthouard V."/>
            <person name="Jubin C."/>
            <person name="Castelli V."/>
            <person name="Katinka M."/>
            <person name="Vacherie B."/>
            <person name="Biemont C."/>
            <person name="Skalli Z."/>
            <person name="Cattolico L."/>
            <person name="Poulain J."/>
            <person name="De Berardinis V."/>
            <person name="Cruaud C."/>
            <person name="Duprat S."/>
            <person name="Brottier P."/>
            <person name="Coutanceau J.-P."/>
            <person name="Gouzy J."/>
            <person name="Parra G."/>
            <person name="Lardier G."/>
            <person name="Chapple C."/>
            <person name="McKernan K.J."/>
            <person name="McEwan P."/>
            <person name="Bosak S."/>
            <person name="Kellis M."/>
            <person name="Volff J.-N."/>
            <person name="Guigo R."/>
            <person name="Zody M.C."/>
            <person name="Mesirov J."/>
            <person name="Lindblad-Toh K."/>
            <person name="Birren B."/>
            <person name="Nusbaum C."/>
            <person name="Kahn D."/>
            <person name="Robinson-Rechavi M."/>
            <person name="Laudet V."/>
            <person name="Schachter V."/>
            <person name="Quetier F."/>
            <person name="Saurin W."/>
            <person name="Scarpelli C."/>
            <person name="Wincker P."/>
            <person name="Lander E.S."/>
            <person name="Weissenbach J."/>
            <person name="Roest Crollius H."/>
        </authorList>
    </citation>
    <scope>NUCLEOTIDE SEQUENCE [LARGE SCALE GENOMIC DNA]</scope>
</reference>
<evidence type="ECO:0000256" key="11">
    <source>
        <dbReference type="ARBA" id="ARBA00022842"/>
    </source>
</evidence>
<feature type="domain" description="XPG-I" evidence="19">
    <location>
        <begin position="138"/>
        <end position="208"/>
    </location>
</feature>
<dbReference type="GO" id="GO:0035312">
    <property type="term" value="F:5'-3' DNA exonuclease activity"/>
    <property type="evidence" value="ECO:0007669"/>
    <property type="project" value="UniProtKB-UniRule"/>
</dbReference>
<feature type="compositionally biased region" description="Basic and acidic residues" evidence="18">
    <location>
        <begin position="393"/>
        <end position="408"/>
    </location>
</feature>
<evidence type="ECO:0000256" key="2">
    <source>
        <dbReference type="ARBA" id="ARBA00010563"/>
    </source>
</evidence>
<evidence type="ECO:0000256" key="7">
    <source>
        <dbReference type="ARBA" id="ARBA00022763"/>
    </source>
</evidence>
<keyword evidence="6" id="KW-0255">Endonuclease</keyword>
<organism evidence="21 22">
    <name type="scientific">Tetraodon nigroviridis</name>
    <name type="common">Spotted green pufferfish</name>
    <name type="synonym">Chelonodon nigroviridis</name>
    <dbReference type="NCBI Taxonomy" id="99883"/>
    <lineage>
        <taxon>Eukaryota</taxon>
        <taxon>Metazoa</taxon>
        <taxon>Chordata</taxon>
        <taxon>Craniata</taxon>
        <taxon>Vertebrata</taxon>
        <taxon>Euteleostomi</taxon>
        <taxon>Actinopterygii</taxon>
        <taxon>Neopterygii</taxon>
        <taxon>Teleostei</taxon>
        <taxon>Neoteleostei</taxon>
        <taxon>Acanthomorphata</taxon>
        <taxon>Eupercaria</taxon>
        <taxon>Tetraodontiformes</taxon>
        <taxon>Tetradontoidea</taxon>
        <taxon>Tetraodontidae</taxon>
        <taxon>Tetraodon</taxon>
    </lineage>
</organism>
<dbReference type="SMART" id="SM00279">
    <property type="entry name" value="HhH2"/>
    <property type="match status" value="1"/>
</dbReference>
<dbReference type="Gene3D" id="3.40.50.1010">
    <property type="entry name" value="5'-nuclease"/>
    <property type="match status" value="1"/>
</dbReference>
<dbReference type="FunFam" id="1.10.150.20:FF:000011">
    <property type="entry name" value="exonuclease 1"/>
    <property type="match status" value="1"/>
</dbReference>
<dbReference type="Gene3D" id="1.10.150.20">
    <property type="entry name" value="5' to 3' exonuclease, C-terminal subdomain"/>
    <property type="match status" value="1"/>
</dbReference>
<dbReference type="GO" id="GO:0005634">
    <property type="term" value="C:nucleus"/>
    <property type="evidence" value="ECO:0007669"/>
    <property type="project" value="UniProtKB-SubCell"/>
</dbReference>
<dbReference type="PANTHER" id="PTHR11081">
    <property type="entry name" value="FLAP ENDONUCLEASE FAMILY MEMBER"/>
    <property type="match status" value="1"/>
</dbReference>
<feature type="region of interest" description="Disordered" evidence="18">
    <location>
        <begin position="338"/>
        <end position="408"/>
    </location>
</feature>
<keyword evidence="15 17" id="KW-0539">Nucleus</keyword>
<evidence type="ECO:0000256" key="13">
    <source>
        <dbReference type="ARBA" id="ARBA00023125"/>
    </source>
</evidence>
<proteinExistence type="inferred from homology"/>
<name>H3CFH1_TETNG</name>
<dbReference type="SUPFAM" id="SSF88723">
    <property type="entry name" value="PIN domain-like"/>
    <property type="match status" value="1"/>
</dbReference>
<comment type="similarity">
    <text evidence="2 17">Belongs to the XPG/RAD2 endonuclease family. EXO1 subfamily.</text>
</comment>
<dbReference type="CDD" id="cd09857">
    <property type="entry name" value="PIN_EXO1"/>
    <property type="match status" value="1"/>
</dbReference>
<keyword evidence="22" id="KW-1185">Reference proteome</keyword>
<reference evidence="21" key="2">
    <citation type="submission" date="2025-08" db="UniProtKB">
        <authorList>
            <consortium name="Ensembl"/>
        </authorList>
    </citation>
    <scope>IDENTIFICATION</scope>
</reference>
<dbReference type="PRINTS" id="PR00853">
    <property type="entry name" value="XPGRADSUPER"/>
</dbReference>
<dbReference type="FunFam" id="3.40.50.1010:FF:000096">
    <property type="entry name" value="Exonuclease 1"/>
    <property type="match status" value="1"/>
</dbReference>
<dbReference type="STRING" id="99883.ENSTNIP00000006995"/>
<dbReference type="SMART" id="SM00485">
    <property type="entry name" value="XPGN"/>
    <property type="match status" value="1"/>
</dbReference>
<keyword evidence="8 17" id="KW-0228">DNA excision</keyword>
<dbReference type="FunCoup" id="H3CFH1">
    <property type="interactions" value="714"/>
</dbReference>
<keyword evidence="5 17" id="KW-0479">Metal-binding</keyword>
<dbReference type="OMA" id="DVQFRAM"/>
<sequence length="427" mass="47743">MGIPGLLQFLKDAAEPISVRKYQGQAVAVDTYCWLHKGAFSCAEKLAKGEPTDQYVWYCMKFVDMLLTFGVRPILVFDGRNLPSKQEVEKARRERRTANLQKGRQLLREGKISEARECFTRSVSITPAMAHRLIKAARARGVDCIVAPYEADAQLAYLTKCHLAQAVITEDSDLLAFGCKKVILKMDKHGNGLEIDQNNLGRCRSLGNVFTEEKFRHMCILSGCDYLPSLHGIGLGKACKLLRLAKEPDILKMAQYLKMNLVVPEQYVEGFVRANNTFLYQLVFDPLGNKVVPLNPYPDHISVDTLTYAGRRFEEEIELQLAMGNLDIETLERIDDFNPHNSTTKALKGRSQSWTEPVGSTGPSIWSRAPPRAHPAGLSRQPAASSGASTLPKGKERRLEGLRSPCRELQMKRSREGRCLTRAHGLG</sequence>
<keyword evidence="9 17" id="KW-0378">Hydrolase</keyword>
<keyword evidence="12 17" id="KW-0267">Excision nuclease</keyword>
<dbReference type="Pfam" id="PF00752">
    <property type="entry name" value="XPG_N"/>
    <property type="match status" value="1"/>
</dbReference>
<evidence type="ECO:0000259" key="19">
    <source>
        <dbReference type="SMART" id="SM00484"/>
    </source>
</evidence>
<dbReference type="PANTHER" id="PTHR11081:SF8">
    <property type="entry name" value="EXONUCLEASE 1"/>
    <property type="match status" value="1"/>
</dbReference>
<dbReference type="PROSITE" id="PS00842">
    <property type="entry name" value="XPG_2"/>
    <property type="match status" value="1"/>
</dbReference>
<evidence type="ECO:0000256" key="3">
    <source>
        <dbReference type="ARBA" id="ARBA00020324"/>
    </source>
</evidence>
<keyword evidence="4 17" id="KW-0540">Nuclease</keyword>
<comment type="subcellular location">
    <subcellularLocation>
        <location evidence="1 17">Nucleus</location>
    </subcellularLocation>
</comment>
<dbReference type="InterPro" id="IPR036279">
    <property type="entry name" value="5-3_exonuclease_C_sf"/>
</dbReference>
<dbReference type="GO" id="GO:0003677">
    <property type="term" value="F:DNA binding"/>
    <property type="evidence" value="ECO:0007669"/>
    <property type="project" value="UniProtKB-UniRule"/>
</dbReference>
<dbReference type="PROSITE" id="PS00841">
    <property type="entry name" value="XPG_1"/>
    <property type="match status" value="1"/>
</dbReference>
<dbReference type="Proteomes" id="UP000007303">
    <property type="component" value="Unassembled WGS sequence"/>
</dbReference>
<evidence type="ECO:0000256" key="17">
    <source>
        <dbReference type="RuleBase" id="RU910737"/>
    </source>
</evidence>
<dbReference type="AlphaFoldDB" id="H3CFH1"/>
<dbReference type="InterPro" id="IPR006086">
    <property type="entry name" value="XPG-I_dom"/>
</dbReference>
<evidence type="ECO:0000313" key="21">
    <source>
        <dbReference type="Ensembl" id="ENSTNIP00000006995.1"/>
    </source>
</evidence>
<protein>
    <recommendedName>
        <fullName evidence="3 17">Exonuclease 1</fullName>
        <ecNumber evidence="17">3.1.-.-</ecNumber>
    </recommendedName>
</protein>
<keyword evidence="13 17" id="KW-0238">DNA-binding</keyword>
<dbReference type="InterPro" id="IPR006085">
    <property type="entry name" value="XPG_DNA_repair_N"/>
</dbReference>
<keyword evidence="14 17" id="KW-0234">DNA repair</keyword>
<dbReference type="InterPro" id="IPR044752">
    <property type="entry name" value="PIN-like_EXO1"/>
</dbReference>
<feature type="domain" description="XPG N-terminal" evidence="20">
    <location>
        <begin position="1"/>
        <end position="99"/>
    </location>
</feature>
<dbReference type="SUPFAM" id="SSF47807">
    <property type="entry name" value="5' to 3' exonuclease, C-terminal subdomain"/>
    <property type="match status" value="1"/>
</dbReference>
<evidence type="ECO:0000256" key="16">
    <source>
        <dbReference type="ARBA" id="ARBA00055562"/>
    </source>
</evidence>
<dbReference type="InterPro" id="IPR008918">
    <property type="entry name" value="HhH2"/>
</dbReference>
<keyword evidence="10 17" id="KW-0269">Exonuclease</keyword>
<evidence type="ECO:0000256" key="6">
    <source>
        <dbReference type="ARBA" id="ARBA00022759"/>
    </source>
</evidence>
<evidence type="ECO:0000256" key="9">
    <source>
        <dbReference type="ARBA" id="ARBA00022801"/>
    </source>
</evidence>
<comment type="function">
    <text evidence="16">5'-&gt;3' double-stranded DNA exonuclease which may also contain a cryptic 3'-&gt;5' double-stranded DNA exonuclease activity. Also exhibits endonuclease activity against 5'-overhanging flap structures similar to those generated by displacement synthesis when DNA polymerase encounters the 5'-end of a downstream Okazaki fragment. Required for DNA mismatch repair (MMR).</text>
</comment>
<dbReference type="InterPro" id="IPR029060">
    <property type="entry name" value="PIN-like_dom_sf"/>
</dbReference>
<evidence type="ECO:0000256" key="14">
    <source>
        <dbReference type="ARBA" id="ARBA00023204"/>
    </source>
</evidence>
<dbReference type="InterPro" id="IPR019974">
    <property type="entry name" value="XPG_CS"/>
</dbReference>
<dbReference type="Ensembl" id="ENSTNIT00000007150.1">
    <property type="protein sequence ID" value="ENSTNIP00000006995.1"/>
    <property type="gene ID" value="ENSTNIG00000004361.1"/>
</dbReference>
<dbReference type="SMART" id="SM00484">
    <property type="entry name" value="XPGI"/>
    <property type="match status" value="1"/>
</dbReference>
<evidence type="ECO:0000256" key="8">
    <source>
        <dbReference type="ARBA" id="ARBA00022769"/>
    </source>
</evidence>
<dbReference type="GeneTree" id="ENSGT00510000047676"/>
<dbReference type="InterPro" id="IPR006084">
    <property type="entry name" value="XPG/Rad2"/>
</dbReference>
<evidence type="ECO:0000256" key="12">
    <source>
        <dbReference type="ARBA" id="ARBA00022881"/>
    </source>
</evidence>
<evidence type="ECO:0000313" key="22">
    <source>
        <dbReference type="Proteomes" id="UP000007303"/>
    </source>
</evidence>
<evidence type="ECO:0000256" key="15">
    <source>
        <dbReference type="ARBA" id="ARBA00023242"/>
    </source>
</evidence>
<feature type="compositionally biased region" description="Polar residues" evidence="18">
    <location>
        <begin position="339"/>
        <end position="355"/>
    </location>
</feature>
<dbReference type="EC" id="3.1.-.-" evidence="17"/>
<evidence type="ECO:0000256" key="18">
    <source>
        <dbReference type="SAM" id="MobiDB-lite"/>
    </source>
</evidence>
<dbReference type="Pfam" id="PF00867">
    <property type="entry name" value="XPG_I"/>
    <property type="match status" value="1"/>
</dbReference>
<dbReference type="InterPro" id="IPR037315">
    <property type="entry name" value="EXO1_H3TH"/>
</dbReference>
<evidence type="ECO:0000259" key="20">
    <source>
        <dbReference type="SMART" id="SM00485"/>
    </source>
</evidence>
<dbReference type="GO" id="GO:0006310">
    <property type="term" value="P:DNA recombination"/>
    <property type="evidence" value="ECO:0007669"/>
    <property type="project" value="TreeGrafter"/>
</dbReference>
<accession>H3CFH1</accession>
<dbReference type="GO" id="GO:0006298">
    <property type="term" value="P:mismatch repair"/>
    <property type="evidence" value="ECO:0007669"/>
    <property type="project" value="TreeGrafter"/>
</dbReference>
<keyword evidence="7 17" id="KW-0227">DNA damage</keyword>
<dbReference type="GO" id="GO:0017108">
    <property type="term" value="F:5'-flap endonuclease activity"/>
    <property type="evidence" value="ECO:0007669"/>
    <property type="project" value="TreeGrafter"/>
</dbReference>
<dbReference type="InParanoid" id="H3CFH1"/>
<dbReference type="HOGENOM" id="CLU_008978_3_0_1"/>
<evidence type="ECO:0000256" key="1">
    <source>
        <dbReference type="ARBA" id="ARBA00004123"/>
    </source>
</evidence>
<reference evidence="21" key="3">
    <citation type="submission" date="2025-09" db="UniProtKB">
        <authorList>
            <consortium name="Ensembl"/>
        </authorList>
    </citation>
    <scope>IDENTIFICATION</scope>
</reference>
<evidence type="ECO:0000256" key="4">
    <source>
        <dbReference type="ARBA" id="ARBA00022722"/>
    </source>
</evidence>
<evidence type="ECO:0000256" key="5">
    <source>
        <dbReference type="ARBA" id="ARBA00022723"/>
    </source>
</evidence>